<dbReference type="AlphaFoldDB" id="E1ZU64"/>
<keyword evidence="3" id="KW-0949">S-adenosyl-L-methionine</keyword>
<name>E1ZU64_CHLVA</name>
<evidence type="ECO:0000256" key="2">
    <source>
        <dbReference type="ARBA" id="ARBA00022679"/>
    </source>
</evidence>
<dbReference type="InterPro" id="IPR050600">
    <property type="entry name" value="SETD3_SETD6_MTase"/>
</dbReference>
<dbReference type="RefSeq" id="XP_005842751.1">
    <property type="nucleotide sequence ID" value="XM_005842693.1"/>
</dbReference>
<dbReference type="KEGG" id="cvr:CHLNCDRAFT_59475"/>
<feature type="chain" id="PRO_5003156625" evidence="4">
    <location>
        <begin position="18"/>
        <end position="562"/>
    </location>
</feature>
<accession>E1ZU64</accession>
<feature type="signal peptide" evidence="4">
    <location>
        <begin position="1"/>
        <end position="17"/>
    </location>
</feature>
<keyword evidence="4" id="KW-0732">Signal</keyword>
<dbReference type="GO" id="GO:0016279">
    <property type="term" value="F:protein-lysine N-methyltransferase activity"/>
    <property type="evidence" value="ECO:0007669"/>
    <property type="project" value="TreeGrafter"/>
</dbReference>
<dbReference type="EMBL" id="GL433907">
    <property type="protein sequence ID" value="EFN50631.1"/>
    <property type="molecule type" value="Genomic_DNA"/>
</dbReference>
<dbReference type="InterPro" id="IPR046341">
    <property type="entry name" value="SET_dom_sf"/>
</dbReference>
<dbReference type="GeneID" id="17350063"/>
<dbReference type="Proteomes" id="UP000008141">
    <property type="component" value="Unassembled WGS sequence"/>
</dbReference>
<evidence type="ECO:0000256" key="1">
    <source>
        <dbReference type="ARBA" id="ARBA00022603"/>
    </source>
</evidence>
<organism evidence="6">
    <name type="scientific">Chlorella variabilis</name>
    <name type="common">Green alga</name>
    <dbReference type="NCBI Taxonomy" id="554065"/>
    <lineage>
        <taxon>Eukaryota</taxon>
        <taxon>Viridiplantae</taxon>
        <taxon>Chlorophyta</taxon>
        <taxon>core chlorophytes</taxon>
        <taxon>Trebouxiophyceae</taxon>
        <taxon>Chlorellales</taxon>
        <taxon>Chlorellaceae</taxon>
        <taxon>Chlorella clade</taxon>
        <taxon>Chlorella</taxon>
    </lineage>
</organism>
<gene>
    <name evidence="5" type="ORF">CHLNCDRAFT_59475</name>
</gene>
<evidence type="ECO:0000256" key="3">
    <source>
        <dbReference type="ARBA" id="ARBA00022691"/>
    </source>
</evidence>
<proteinExistence type="predicted"/>
<dbReference type="OrthoDB" id="42889at2759"/>
<dbReference type="Gene3D" id="3.90.1420.10">
    <property type="entry name" value="Rubisco LSMT, substrate-binding domain"/>
    <property type="match status" value="1"/>
</dbReference>
<dbReference type="InterPro" id="IPR036464">
    <property type="entry name" value="Rubisco_LSMT_subst-bd_sf"/>
</dbReference>
<evidence type="ECO:0000313" key="5">
    <source>
        <dbReference type="EMBL" id="EFN50631.1"/>
    </source>
</evidence>
<dbReference type="CDD" id="cd10527">
    <property type="entry name" value="SET_LSMT"/>
    <property type="match status" value="1"/>
</dbReference>
<keyword evidence="2" id="KW-0808">Transferase</keyword>
<keyword evidence="6" id="KW-1185">Reference proteome</keyword>
<dbReference type="FunCoup" id="E1ZU64">
    <property type="interactions" value="390"/>
</dbReference>
<reference evidence="5 6" key="1">
    <citation type="journal article" date="2010" name="Plant Cell">
        <title>The Chlorella variabilis NC64A genome reveals adaptation to photosymbiosis, coevolution with viruses, and cryptic sex.</title>
        <authorList>
            <person name="Blanc G."/>
            <person name="Duncan G."/>
            <person name="Agarkova I."/>
            <person name="Borodovsky M."/>
            <person name="Gurnon J."/>
            <person name="Kuo A."/>
            <person name="Lindquist E."/>
            <person name="Lucas S."/>
            <person name="Pangilinan J."/>
            <person name="Polle J."/>
            <person name="Salamov A."/>
            <person name="Terry A."/>
            <person name="Yamada T."/>
            <person name="Dunigan D.D."/>
            <person name="Grigoriev I.V."/>
            <person name="Claverie J.M."/>
            <person name="Van Etten J.L."/>
        </authorList>
    </citation>
    <scope>NUCLEOTIDE SEQUENCE [LARGE SCALE GENOMIC DNA]</scope>
    <source>
        <strain evidence="5 6">NC64A</strain>
    </source>
</reference>
<dbReference type="PANTHER" id="PTHR13271:SF154">
    <property type="entry name" value="GRIP DOMAIN-CONTAINING PROTEIN"/>
    <property type="match status" value="1"/>
</dbReference>
<dbReference type="OMA" id="CWWEVVA"/>
<dbReference type="eggNOG" id="KOG1337">
    <property type="taxonomic scope" value="Eukaryota"/>
</dbReference>
<evidence type="ECO:0000313" key="6">
    <source>
        <dbReference type="Proteomes" id="UP000008141"/>
    </source>
</evidence>
<dbReference type="Gene3D" id="3.90.1410.10">
    <property type="entry name" value="set domain protein methyltransferase, domain 1"/>
    <property type="match status" value="1"/>
</dbReference>
<protein>
    <submittedName>
        <fullName evidence="5">Uncharacterized protein</fullName>
    </submittedName>
</protein>
<dbReference type="InParanoid" id="E1ZU64"/>
<dbReference type="GO" id="GO:0032259">
    <property type="term" value="P:methylation"/>
    <property type="evidence" value="ECO:0007669"/>
    <property type="project" value="UniProtKB-KW"/>
</dbReference>
<dbReference type="PANTHER" id="PTHR13271">
    <property type="entry name" value="UNCHARACTERIZED PUTATIVE METHYLTRANSFERASE"/>
    <property type="match status" value="1"/>
</dbReference>
<evidence type="ECO:0000256" key="4">
    <source>
        <dbReference type="SAM" id="SignalP"/>
    </source>
</evidence>
<sequence>MFARKLSGALCAASGLALHPWIDFPASCYDADAQHPPRADCAAAAASQTTAEQLTAMAAWLQQQGADIAAIDFKQSDTDAGRYGAYATDAIRQRVARSFWGTVAGWAGAGRNAAVTVASFPLSSTLTAATLARHPQQGPILQQLLELGVADGRDVVMLHLAVERHRLRERGPGTGGELAWLALLPTSFGTTLFFSELDMQWLRGTTLYTATRLRRDSLRGAWEKLEPSARQLAQASGLQAAPGLDDWLWANSVFWSRAIAFPSPTPDGGSSVAIQEGIVPGLDFCNHAVEVALQVEDALAQHRRPRSKHAGRPQGAISLVCPRRGAPAPGAELTIDYGNKGNEELLFLYGFALPGNNESEVLTLMLPLPPAREWDEQLLARIALLQRRGLLPQVHLPAADLVRLSSGGGAVAAGGGGTGGGLGTGLPEGVVETLEVFLLPQQQVQQQLQVGSLASGAGGGADVGGSATEQERSGLRLAVLTTLVRLLELKAAEMESPEAGTGPLEQDEQLLAAAGAALTLNQTHCLLYRIGQKRLGRAYLAHAKRLLQQEMATLQKQQRAAQ</sequence>
<dbReference type="SUPFAM" id="SSF82199">
    <property type="entry name" value="SET domain"/>
    <property type="match status" value="1"/>
</dbReference>
<keyword evidence="1" id="KW-0489">Methyltransferase</keyword>